<evidence type="ECO:0000313" key="2">
    <source>
        <dbReference type="Proteomes" id="UP000299102"/>
    </source>
</evidence>
<gene>
    <name evidence="1" type="ORF">EVAR_26721_1</name>
</gene>
<evidence type="ECO:0000313" key="1">
    <source>
        <dbReference type="EMBL" id="GBP60309.1"/>
    </source>
</evidence>
<keyword evidence="2" id="KW-1185">Reference proteome</keyword>
<sequence>MLLAGGVAQAVTGLPQASGITSFVLRSYITLTIKESRIFCCILVTPFIGGSSAWFKNIKSRPAQYLIYAAPRIFTPAKYLATIFQWALAIVLQTP</sequence>
<dbReference type="AlphaFoldDB" id="A0A4C1XD70"/>
<protein>
    <submittedName>
        <fullName evidence="1">Uncharacterized protein</fullName>
    </submittedName>
</protein>
<comment type="caution">
    <text evidence="1">The sequence shown here is derived from an EMBL/GenBank/DDBJ whole genome shotgun (WGS) entry which is preliminary data.</text>
</comment>
<proteinExistence type="predicted"/>
<accession>A0A4C1XD70</accession>
<dbReference type="Proteomes" id="UP000299102">
    <property type="component" value="Unassembled WGS sequence"/>
</dbReference>
<organism evidence="1 2">
    <name type="scientific">Eumeta variegata</name>
    <name type="common">Bagworm moth</name>
    <name type="synonym">Eumeta japonica</name>
    <dbReference type="NCBI Taxonomy" id="151549"/>
    <lineage>
        <taxon>Eukaryota</taxon>
        <taxon>Metazoa</taxon>
        <taxon>Ecdysozoa</taxon>
        <taxon>Arthropoda</taxon>
        <taxon>Hexapoda</taxon>
        <taxon>Insecta</taxon>
        <taxon>Pterygota</taxon>
        <taxon>Neoptera</taxon>
        <taxon>Endopterygota</taxon>
        <taxon>Lepidoptera</taxon>
        <taxon>Glossata</taxon>
        <taxon>Ditrysia</taxon>
        <taxon>Tineoidea</taxon>
        <taxon>Psychidae</taxon>
        <taxon>Oiketicinae</taxon>
        <taxon>Eumeta</taxon>
    </lineage>
</organism>
<name>A0A4C1XD70_EUMVA</name>
<reference evidence="1 2" key="1">
    <citation type="journal article" date="2019" name="Commun. Biol.">
        <title>The bagworm genome reveals a unique fibroin gene that provides high tensile strength.</title>
        <authorList>
            <person name="Kono N."/>
            <person name="Nakamura H."/>
            <person name="Ohtoshi R."/>
            <person name="Tomita M."/>
            <person name="Numata K."/>
            <person name="Arakawa K."/>
        </authorList>
    </citation>
    <scope>NUCLEOTIDE SEQUENCE [LARGE SCALE GENOMIC DNA]</scope>
</reference>
<dbReference type="EMBL" id="BGZK01000785">
    <property type="protein sequence ID" value="GBP60309.1"/>
    <property type="molecule type" value="Genomic_DNA"/>
</dbReference>